<comment type="caution">
    <text evidence="2">The sequence shown here is derived from an EMBL/GenBank/DDBJ whole genome shotgun (WGS) entry which is preliminary data.</text>
</comment>
<proteinExistence type="predicted"/>
<dbReference type="RefSeq" id="WP_120642818.1">
    <property type="nucleotide sequence ID" value="NZ_RAWB01000056.1"/>
</dbReference>
<keyword evidence="1" id="KW-0472">Membrane</keyword>
<organism evidence="2 3">
    <name type="scientific">Corallococcus llansteffanensis</name>
    <dbReference type="NCBI Taxonomy" id="2316731"/>
    <lineage>
        <taxon>Bacteria</taxon>
        <taxon>Pseudomonadati</taxon>
        <taxon>Myxococcota</taxon>
        <taxon>Myxococcia</taxon>
        <taxon>Myxococcales</taxon>
        <taxon>Cystobacterineae</taxon>
        <taxon>Myxococcaceae</taxon>
        <taxon>Corallococcus</taxon>
    </lineage>
</organism>
<dbReference type="AlphaFoldDB" id="A0A3A8QLE5"/>
<protein>
    <submittedName>
        <fullName evidence="2">ABC transporter permease</fullName>
    </submittedName>
</protein>
<evidence type="ECO:0000313" key="3">
    <source>
        <dbReference type="Proteomes" id="UP000272888"/>
    </source>
</evidence>
<dbReference type="Proteomes" id="UP000272888">
    <property type="component" value="Unassembled WGS sequence"/>
</dbReference>
<feature type="transmembrane region" description="Helical" evidence="1">
    <location>
        <begin position="346"/>
        <end position="368"/>
    </location>
</feature>
<evidence type="ECO:0000256" key="1">
    <source>
        <dbReference type="SAM" id="Phobius"/>
    </source>
</evidence>
<reference evidence="3" key="1">
    <citation type="submission" date="2018-09" db="EMBL/GenBank/DDBJ databases">
        <authorList>
            <person name="Livingstone P.G."/>
            <person name="Whitworth D.E."/>
        </authorList>
    </citation>
    <scope>NUCLEOTIDE SEQUENCE [LARGE SCALE GENOMIC DNA]</scope>
    <source>
        <strain evidence="3">CA051B</strain>
    </source>
</reference>
<feature type="transmembrane region" description="Helical" evidence="1">
    <location>
        <begin position="49"/>
        <end position="71"/>
    </location>
</feature>
<keyword evidence="1" id="KW-1133">Transmembrane helix</keyword>
<feature type="transmembrane region" description="Helical" evidence="1">
    <location>
        <begin position="302"/>
        <end position="325"/>
    </location>
</feature>
<feature type="transmembrane region" description="Helical" evidence="1">
    <location>
        <begin position="414"/>
        <end position="438"/>
    </location>
</feature>
<feature type="transmembrane region" description="Helical" evidence="1">
    <location>
        <begin position="236"/>
        <end position="256"/>
    </location>
</feature>
<feature type="transmembrane region" description="Helical" evidence="1">
    <location>
        <begin position="277"/>
        <end position="296"/>
    </location>
</feature>
<accession>A0A3A8QLE5</accession>
<gene>
    <name evidence="2" type="ORF">D7V93_08035</name>
</gene>
<feature type="transmembrane region" description="Helical" evidence="1">
    <location>
        <begin position="83"/>
        <end position="102"/>
    </location>
</feature>
<dbReference type="EMBL" id="RAWB01000056">
    <property type="protein sequence ID" value="RKH64004.1"/>
    <property type="molecule type" value="Genomic_DNA"/>
</dbReference>
<feature type="transmembrane region" description="Helical" evidence="1">
    <location>
        <begin position="380"/>
        <end position="402"/>
    </location>
</feature>
<keyword evidence="3" id="KW-1185">Reference proteome</keyword>
<feature type="transmembrane region" description="Helical" evidence="1">
    <location>
        <begin position="473"/>
        <end position="492"/>
    </location>
</feature>
<evidence type="ECO:0000313" key="2">
    <source>
        <dbReference type="EMBL" id="RKH64004.1"/>
    </source>
</evidence>
<feature type="transmembrane region" description="Helical" evidence="1">
    <location>
        <begin position="138"/>
        <end position="159"/>
    </location>
</feature>
<keyword evidence="1" id="KW-0812">Transmembrane</keyword>
<sequence length="506" mass="54997">MSTQASPASGASESVPVTAAGASDRWERWGDRLNPLVVKEVRQGLRTRVFWVCFSLLLLACLVLSLIAYANTQGASYSREGRTYFFAFFVCLGVVHFGVIPFNAYRSLAREREDETWVLLLLTGLGPRRILRGKVASFLVQAALYASAVGPFLLFSYFLNGIDLPTILVALLLGGAWLVFLTLASVCAATLADGRMGRAFVRFALVGVLAVTFFQALTLIYVMTQRGGNGFTFDRSFFLGVCAGLGMMLTDGWLLFEASVARLSLMTEDYSRHPRRALVVQALLAFAAVVAVSWYLDFDNDVAEIAGVFGTLHLIGTGLFTVSDVDGQSRPLRAGTRPWSLFKPGALRGFRLTVLLLLGWALGCSVLLSMSDETQGWTRMGMAFTALALYGVLYLSLALLLGRMPRSDRFASPVAVRLLFVAVTALASGLPPLVAVFLRLDESGSELLNLLNPLVGTVNFGRYNYSEPYGTHLPPELLLCVALVALLAAFAADRVLAEREQRAHAS</sequence>
<feature type="transmembrane region" description="Helical" evidence="1">
    <location>
        <begin position="165"/>
        <end position="191"/>
    </location>
</feature>
<name>A0A3A8QLE5_9BACT</name>
<feature type="transmembrane region" description="Helical" evidence="1">
    <location>
        <begin position="203"/>
        <end position="224"/>
    </location>
</feature>